<feature type="chain" id="PRO_5021949352" evidence="1">
    <location>
        <begin position="21"/>
        <end position="880"/>
    </location>
</feature>
<dbReference type="OrthoDB" id="9803050at2"/>
<dbReference type="RefSeq" id="WP_142455912.1">
    <property type="nucleotide sequence ID" value="NZ_FXTP01000017.1"/>
</dbReference>
<dbReference type="Pfam" id="PF07715">
    <property type="entry name" value="Plug"/>
    <property type="match status" value="1"/>
</dbReference>
<dbReference type="InterPro" id="IPR037066">
    <property type="entry name" value="Plug_dom_sf"/>
</dbReference>
<accession>A0A521FDA7</accession>
<dbReference type="Gene3D" id="2.170.130.10">
    <property type="entry name" value="TonB-dependent receptor, plug domain"/>
    <property type="match status" value="1"/>
</dbReference>
<keyword evidence="3" id="KW-0675">Receptor</keyword>
<evidence type="ECO:0000259" key="2">
    <source>
        <dbReference type="Pfam" id="PF07715"/>
    </source>
</evidence>
<sequence>MLKQAAAIFLTALFSLGLYSQTAAQFTFQNTPLLQIIEVVEQQTGYRFLYRESQLASVKLSFEAAQEDLIPVLETRISPYGLSLQADTSRKQIVIFKNVKASSKDMEVSGQVVDAQTGERLPFATIFWNTPKGKKGVSGNASGVFNFSAVPRDSEFTFEVSYLGYQNRTVSLKKNNGNTYRDVTVRLQPTALQSSEIIVTGSTYLPANSDTIYRNFVNTGVLNPFGENNTTRALQSLPSVNITTAVNNGINIRGSSSDATNILLDGITIYNQSHLFGLLDSFNPNALQNAGFFYDVAPADFQSPPGGTLSMLTKTGSLNQLEYAAGLSNTAFNASIHGPLIKGQSSWFFSGRSSYLNQFNWFQNDKLIAFGLDIDRPAEVSSGNLPGLNSRLTTPGDYDAAFFDLHSKLYFEFENGGRLMAGSYYGADDVSQQAQRLVRRFNSDNPGQRFTREQVETDNNWGNFSSSISYRVPLSPSIYSNSLAAISIYNSRFSKDDFVYNRTEQGGGKVEVFTFPLSNESVFNEIKLNQSIDWNPDHSRWTLGTSFQYFMGEYFEESFDRPGFFTSFETGLFDLYIQTEFNLYNILDIHAGSRLHYYTNGNYLYASPRLKMQLFQNRPVSISAGYSRNYQFTHRLSFYNVSSPDVWIISTDEQPPTVSDNFTAGLYLRPFSSILFQIEGYHKRLDNARLFEINAQSLTGTFDAPPWLYNNNGVSRGLEFMLRLYFEELSLTNSYTLSEATFTNPALMDGETFFAQWDRTHSYNTTAKYRLFSTLTTFASFSYTSGAPNRLYFLQLEEQERLDNYQRIDVGLEYRTTLEDAEIEASFSVFNLLDRDNPWYREMNLVIDRSVPAERRRLLPRSVDVYDLGFQPSFNLSIMF</sequence>
<feature type="signal peptide" evidence="1">
    <location>
        <begin position="1"/>
        <end position="20"/>
    </location>
</feature>
<keyword evidence="4" id="KW-1185">Reference proteome</keyword>
<protein>
    <submittedName>
        <fullName evidence="3">Outer membrane receptor for ferrienterochelin and colicins</fullName>
    </submittedName>
</protein>
<evidence type="ECO:0000313" key="3">
    <source>
        <dbReference type="EMBL" id="SMO94153.1"/>
    </source>
</evidence>
<name>A0A521FDA7_9BACT</name>
<dbReference type="Proteomes" id="UP000317557">
    <property type="component" value="Unassembled WGS sequence"/>
</dbReference>
<dbReference type="InterPro" id="IPR012910">
    <property type="entry name" value="Plug_dom"/>
</dbReference>
<organism evidence="3 4">
    <name type="scientific">Gracilimonas mengyeensis</name>
    <dbReference type="NCBI Taxonomy" id="1302730"/>
    <lineage>
        <taxon>Bacteria</taxon>
        <taxon>Pseudomonadati</taxon>
        <taxon>Balneolota</taxon>
        <taxon>Balneolia</taxon>
        <taxon>Balneolales</taxon>
        <taxon>Balneolaceae</taxon>
        <taxon>Gracilimonas</taxon>
    </lineage>
</organism>
<evidence type="ECO:0000256" key="1">
    <source>
        <dbReference type="SAM" id="SignalP"/>
    </source>
</evidence>
<evidence type="ECO:0000313" key="4">
    <source>
        <dbReference type="Proteomes" id="UP000317557"/>
    </source>
</evidence>
<dbReference type="EMBL" id="FXTP01000017">
    <property type="protein sequence ID" value="SMO94153.1"/>
    <property type="molecule type" value="Genomic_DNA"/>
</dbReference>
<reference evidence="3 4" key="1">
    <citation type="submission" date="2017-05" db="EMBL/GenBank/DDBJ databases">
        <authorList>
            <person name="Varghese N."/>
            <person name="Submissions S."/>
        </authorList>
    </citation>
    <scope>NUCLEOTIDE SEQUENCE [LARGE SCALE GENOMIC DNA]</scope>
    <source>
        <strain evidence="3 4">DSM 21985</strain>
    </source>
</reference>
<dbReference type="InterPro" id="IPR008969">
    <property type="entry name" value="CarboxyPept-like_regulatory"/>
</dbReference>
<dbReference type="SUPFAM" id="SSF49464">
    <property type="entry name" value="Carboxypeptidase regulatory domain-like"/>
    <property type="match status" value="1"/>
</dbReference>
<keyword evidence="1" id="KW-0732">Signal</keyword>
<dbReference type="SUPFAM" id="SSF56935">
    <property type="entry name" value="Porins"/>
    <property type="match status" value="1"/>
</dbReference>
<proteinExistence type="predicted"/>
<dbReference type="Gene3D" id="2.60.40.1120">
    <property type="entry name" value="Carboxypeptidase-like, regulatory domain"/>
    <property type="match status" value="1"/>
</dbReference>
<feature type="domain" description="TonB-dependent receptor plug" evidence="2">
    <location>
        <begin position="225"/>
        <end position="289"/>
    </location>
</feature>
<dbReference type="Pfam" id="PF13715">
    <property type="entry name" value="CarbopepD_reg_2"/>
    <property type="match status" value="1"/>
</dbReference>
<gene>
    <name evidence="3" type="ORF">SAMN06265219_11756</name>
</gene>
<dbReference type="AlphaFoldDB" id="A0A521FDA7"/>